<organism evidence="2 3">
    <name type="scientific">Antarctobacter heliothermus</name>
    <dbReference type="NCBI Taxonomy" id="74033"/>
    <lineage>
        <taxon>Bacteria</taxon>
        <taxon>Pseudomonadati</taxon>
        <taxon>Pseudomonadota</taxon>
        <taxon>Alphaproteobacteria</taxon>
        <taxon>Rhodobacterales</taxon>
        <taxon>Roseobacteraceae</taxon>
        <taxon>Antarctobacter</taxon>
    </lineage>
</organism>
<keyword evidence="1" id="KW-0472">Membrane</keyword>
<sequence length="103" mass="11766">MALLNITRWPTIMIFLFAGIAAATFAFVTVNLFSQAMASLDFLKTFGWEAIRHGALRQVAELAVWGTLSLSCWLSFKVCEHVLEDRYLEWAHGLRTSRRDSDR</sequence>
<feature type="transmembrane region" description="Helical" evidence="1">
    <location>
        <begin position="12"/>
        <end position="34"/>
    </location>
</feature>
<keyword evidence="1" id="KW-0812">Transmembrane</keyword>
<dbReference type="EMBL" id="FZON01000049">
    <property type="protein sequence ID" value="SNT01407.1"/>
    <property type="molecule type" value="Genomic_DNA"/>
</dbReference>
<dbReference type="OrthoDB" id="7865114at2"/>
<dbReference type="RefSeq" id="WP_089279561.1">
    <property type="nucleotide sequence ID" value="NZ_FZON01000049.1"/>
</dbReference>
<keyword evidence="1" id="KW-1133">Transmembrane helix</keyword>
<dbReference type="Proteomes" id="UP000198440">
    <property type="component" value="Unassembled WGS sequence"/>
</dbReference>
<evidence type="ECO:0000256" key="1">
    <source>
        <dbReference type="SAM" id="Phobius"/>
    </source>
</evidence>
<proteinExistence type="predicted"/>
<evidence type="ECO:0000313" key="2">
    <source>
        <dbReference type="EMBL" id="SNT01407.1"/>
    </source>
</evidence>
<name>A0A239J6C4_9RHOB</name>
<evidence type="ECO:0000313" key="3">
    <source>
        <dbReference type="Proteomes" id="UP000198440"/>
    </source>
</evidence>
<gene>
    <name evidence="2" type="ORF">SAMN04488078_104915</name>
</gene>
<reference evidence="2 3" key="1">
    <citation type="submission" date="2017-06" db="EMBL/GenBank/DDBJ databases">
        <authorList>
            <person name="Kim H.J."/>
            <person name="Triplett B.A."/>
        </authorList>
    </citation>
    <scope>NUCLEOTIDE SEQUENCE [LARGE SCALE GENOMIC DNA]</scope>
    <source>
        <strain evidence="2 3">DSM 11445</strain>
    </source>
</reference>
<protein>
    <submittedName>
        <fullName evidence="2">Uncharacterized protein</fullName>
    </submittedName>
</protein>
<dbReference type="AlphaFoldDB" id="A0A239J6C4"/>
<accession>A0A239J6C4</accession>